<evidence type="ECO:0000256" key="2">
    <source>
        <dbReference type="ARBA" id="ARBA00022840"/>
    </source>
</evidence>
<dbReference type="EMBL" id="JAAVTK010000007">
    <property type="protein sequence ID" value="NKI89914.1"/>
    <property type="molecule type" value="Genomic_DNA"/>
</dbReference>
<dbReference type="SUPFAM" id="SSF52540">
    <property type="entry name" value="P-loop containing nucleoside triphosphate hydrolases"/>
    <property type="match status" value="1"/>
</dbReference>
<proteinExistence type="predicted"/>
<gene>
    <name evidence="4" type="ORF">HBN54_002513</name>
</gene>
<dbReference type="Gene3D" id="3.40.50.300">
    <property type="entry name" value="P-loop containing nucleotide triphosphate hydrolases"/>
    <property type="match status" value="1"/>
</dbReference>
<dbReference type="PANTHER" id="PTHR39206:SF1">
    <property type="entry name" value="SLL8004 PROTEIN"/>
    <property type="match status" value="1"/>
</dbReference>
<keyword evidence="2" id="KW-0067">ATP-binding</keyword>
<protein>
    <submittedName>
        <fullName evidence="4">ABC-type ATPase</fullName>
    </submittedName>
</protein>
<keyword evidence="5" id="KW-1185">Reference proteome</keyword>
<evidence type="ECO:0000259" key="3">
    <source>
        <dbReference type="Pfam" id="PF06414"/>
    </source>
</evidence>
<organism evidence="4 5">
    <name type="scientific">Hymenobacter artigasi</name>
    <dbReference type="NCBI Taxonomy" id="2719616"/>
    <lineage>
        <taxon>Bacteria</taxon>
        <taxon>Pseudomonadati</taxon>
        <taxon>Bacteroidota</taxon>
        <taxon>Cytophagia</taxon>
        <taxon>Cytophagales</taxon>
        <taxon>Hymenobacteraceae</taxon>
        <taxon>Hymenobacter</taxon>
    </lineage>
</organism>
<dbReference type="InterPro" id="IPR010488">
    <property type="entry name" value="Zeta_toxin_domain"/>
</dbReference>
<dbReference type="RefSeq" id="WP_210428050.1">
    <property type="nucleotide sequence ID" value="NZ_JAAVTK010000007.1"/>
</dbReference>
<comment type="caution">
    <text evidence="4">The sequence shown here is derived from an EMBL/GenBank/DDBJ whole genome shotgun (WGS) entry which is preliminary data.</text>
</comment>
<evidence type="ECO:0000313" key="5">
    <source>
        <dbReference type="Proteomes" id="UP000717634"/>
    </source>
</evidence>
<dbReference type="Pfam" id="PF06414">
    <property type="entry name" value="Zeta_toxin"/>
    <property type="match status" value="1"/>
</dbReference>
<accession>A0ABX1HI24</accession>
<keyword evidence="1" id="KW-0547">Nucleotide-binding</keyword>
<sequence length="245" mass="27368">MSKPTEIYRLRMLAGPNGSGKSFLVPLLAEEVNLGVIVNADEIEATLRKQPPASRLLNLGNWNVQLTDAELQEFAARPGSQRLPIEQASQLRIEQNVLLLGHAHLDSYLAAWIAELLRFHLLAIRQPLTFETVMSHPSKLDFLREAREAGYRTYLYFVATADPAINIARVAVRVAKGGHPVAKDKIVERYRRSLALLRPALKLTDRAYIFDNSGTEPVLVAEVMNGKEVTYKTTQLLSWVDDAIG</sequence>
<dbReference type="InterPro" id="IPR027417">
    <property type="entry name" value="P-loop_NTPase"/>
</dbReference>
<dbReference type="Proteomes" id="UP000717634">
    <property type="component" value="Unassembled WGS sequence"/>
</dbReference>
<evidence type="ECO:0000256" key="1">
    <source>
        <dbReference type="ARBA" id="ARBA00022741"/>
    </source>
</evidence>
<reference evidence="4 5" key="1">
    <citation type="submission" date="2020-03" db="EMBL/GenBank/DDBJ databases">
        <title>Genomic Encyclopedia of Type Strains, Phase IV (KMG-V): Genome sequencing to study the core and pangenomes of soil and plant-associated prokaryotes.</title>
        <authorList>
            <person name="Whitman W."/>
        </authorList>
    </citation>
    <scope>NUCLEOTIDE SEQUENCE [LARGE SCALE GENOMIC DNA]</scope>
    <source>
        <strain evidence="4 5">1B</strain>
    </source>
</reference>
<dbReference type="PANTHER" id="PTHR39206">
    <property type="entry name" value="SLL8004 PROTEIN"/>
    <property type="match status" value="1"/>
</dbReference>
<name>A0ABX1HI24_9BACT</name>
<evidence type="ECO:0000313" key="4">
    <source>
        <dbReference type="EMBL" id="NKI89914.1"/>
    </source>
</evidence>
<feature type="domain" description="Zeta toxin" evidence="3">
    <location>
        <begin position="112"/>
        <end position="214"/>
    </location>
</feature>